<keyword evidence="2" id="KW-1185">Reference proteome</keyword>
<dbReference type="PANTHER" id="PTHR12905:SF0">
    <property type="entry name" value="CALCINEURIN-LIKE PHOSPHOESTERASE DOMAIN-CONTAINING PROTEIN"/>
    <property type="match status" value="1"/>
</dbReference>
<proteinExistence type="predicted"/>
<protein>
    <recommendedName>
        <fullName evidence="3">Ser/Thr protein phosphatase</fullName>
    </recommendedName>
</protein>
<dbReference type="InterPro" id="IPR051693">
    <property type="entry name" value="UPF0046_metallophosphoest"/>
</dbReference>
<gene>
    <name evidence="1" type="ORF">BDCG_02305</name>
</gene>
<sequence length="216" mass="23355">MTTLWIFLSELDNRPSILTQHELREPTATLERRGSSSAMILPDPPASPITPSCGGWAFQYHTRLGYTFEIDNGVDLVMTHGPPKGILDRTLSGARAGSTHVFEAVSRTRPRLHCFGHIHEAWADVGEERLVLVVDLSTLRGGLRSEPGGPESLEGSGDKSGKCAKTCYATSHCSGDAYPIAAGSQTLFVNASIKGVDEDYPSHLAWLVDIDLPRAS</sequence>
<evidence type="ECO:0000313" key="1">
    <source>
        <dbReference type="EMBL" id="EEQ87185.2"/>
    </source>
</evidence>
<reference evidence="2" key="1">
    <citation type="journal article" date="2015" name="PLoS Genet.">
        <title>The dynamic genome and transcriptome of the human fungal pathogen Blastomyces and close relative Emmonsia.</title>
        <authorList>
            <person name="Munoz J.F."/>
            <person name="Gauthier G.M."/>
            <person name="Desjardins C.A."/>
            <person name="Gallo J.E."/>
            <person name="Holder J."/>
            <person name="Sullivan T.D."/>
            <person name="Marty A.J."/>
            <person name="Carmen J.C."/>
            <person name="Chen Z."/>
            <person name="Ding L."/>
            <person name="Gujja S."/>
            <person name="Magrini V."/>
            <person name="Misas E."/>
            <person name="Mitreva M."/>
            <person name="Priest M."/>
            <person name="Saif S."/>
            <person name="Whiston E.A."/>
            <person name="Young S."/>
            <person name="Zeng Q."/>
            <person name="Goldman W.E."/>
            <person name="Mardis E.R."/>
            <person name="Taylor J.W."/>
            <person name="McEwen J.G."/>
            <person name="Clay O.K."/>
            <person name="Klein B.S."/>
            <person name="Cuomo C.A."/>
        </authorList>
    </citation>
    <scope>NUCLEOTIDE SEQUENCE [LARGE SCALE GENOMIC DNA]</scope>
    <source>
        <strain evidence="2">ER-3 / ATCC MYA-2586</strain>
    </source>
</reference>
<accession>A0ABP2EX51</accession>
<dbReference type="Gene3D" id="3.60.21.10">
    <property type="match status" value="1"/>
</dbReference>
<dbReference type="Proteomes" id="UP000002039">
    <property type="component" value="Unassembled WGS sequence"/>
</dbReference>
<organism evidence="1 2">
    <name type="scientific">Ajellomyces dermatitidis (strain ER-3 / ATCC MYA-2586)</name>
    <name type="common">Blastomyces dermatitidis</name>
    <dbReference type="NCBI Taxonomy" id="559297"/>
    <lineage>
        <taxon>Eukaryota</taxon>
        <taxon>Fungi</taxon>
        <taxon>Dikarya</taxon>
        <taxon>Ascomycota</taxon>
        <taxon>Pezizomycotina</taxon>
        <taxon>Eurotiomycetes</taxon>
        <taxon>Eurotiomycetidae</taxon>
        <taxon>Onygenales</taxon>
        <taxon>Ajellomycetaceae</taxon>
        <taxon>Blastomyces</taxon>
    </lineage>
</organism>
<dbReference type="EMBL" id="EQ999974">
    <property type="protein sequence ID" value="EEQ87185.2"/>
    <property type="molecule type" value="Genomic_DNA"/>
</dbReference>
<name>A0ABP2EX51_AJEDR</name>
<dbReference type="RefSeq" id="XP_045274568.1">
    <property type="nucleotide sequence ID" value="XM_045417853.1"/>
</dbReference>
<dbReference type="InterPro" id="IPR029052">
    <property type="entry name" value="Metallo-depent_PP-like"/>
</dbReference>
<evidence type="ECO:0008006" key="3">
    <source>
        <dbReference type="Google" id="ProtNLM"/>
    </source>
</evidence>
<dbReference type="GeneID" id="69024765"/>
<evidence type="ECO:0000313" key="2">
    <source>
        <dbReference type="Proteomes" id="UP000002039"/>
    </source>
</evidence>
<dbReference type="PANTHER" id="PTHR12905">
    <property type="entry name" value="METALLOPHOSPHOESTERASE"/>
    <property type="match status" value="1"/>
</dbReference>
<dbReference type="SUPFAM" id="SSF56300">
    <property type="entry name" value="Metallo-dependent phosphatases"/>
    <property type="match status" value="1"/>
</dbReference>